<dbReference type="AlphaFoldDB" id="A0A8D8ZI45"/>
<accession>A0A8D8ZI45</accession>
<organism evidence="1">
    <name type="scientific">Cacopsylla melanoneura</name>
    <dbReference type="NCBI Taxonomy" id="428564"/>
    <lineage>
        <taxon>Eukaryota</taxon>
        <taxon>Metazoa</taxon>
        <taxon>Ecdysozoa</taxon>
        <taxon>Arthropoda</taxon>
        <taxon>Hexapoda</taxon>
        <taxon>Insecta</taxon>
        <taxon>Pterygota</taxon>
        <taxon>Neoptera</taxon>
        <taxon>Paraneoptera</taxon>
        <taxon>Hemiptera</taxon>
        <taxon>Sternorrhyncha</taxon>
        <taxon>Psylloidea</taxon>
        <taxon>Psyllidae</taxon>
        <taxon>Psyllinae</taxon>
        <taxon>Cacopsylla</taxon>
    </lineage>
</organism>
<sequence length="100" mass="11642">MEKLTAIFINKILALKSGLSTILANHIRKGQSQVNLYIHNKMALRIDLRLTFQIRLANIVLKSFLGANILFIYGCNNQFSLNWFIRVPRDNLYFYNLNPN</sequence>
<protein>
    <submittedName>
        <fullName evidence="1">Uncharacterized protein</fullName>
    </submittedName>
</protein>
<proteinExistence type="predicted"/>
<dbReference type="EMBL" id="HBUF01509929">
    <property type="protein sequence ID" value="CAG6746451.1"/>
    <property type="molecule type" value="Transcribed_RNA"/>
</dbReference>
<reference evidence="1" key="1">
    <citation type="submission" date="2021-05" db="EMBL/GenBank/DDBJ databases">
        <authorList>
            <person name="Alioto T."/>
            <person name="Alioto T."/>
            <person name="Gomez Garrido J."/>
        </authorList>
    </citation>
    <scope>NUCLEOTIDE SEQUENCE</scope>
</reference>
<evidence type="ECO:0000313" key="1">
    <source>
        <dbReference type="EMBL" id="CAG6746451.1"/>
    </source>
</evidence>
<name>A0A8D8ZI45_9HEMI</name>
<dbReference type="EMBL" id="HBUF01509928">
    <property type="protein sequence ID" value="CAG6746450.1"/>
    <property type="molecule type" value="Transcribed_RNA"/>
</dbReference>